<feature type="compositionally biased region" description="Basic residues" evidence="1">
    <location>
        <begin position="275"/>
        <end position="296"/>
    </location>
</feature>
<evidence type="ECO:0000313" key="3">
    <source>
        <dbReference type="Proteomes" id="UP000271974"/>
    </source>
</evidence>
<dbReference type="OrthoDB" id="5989213at2759"/>
<evidence type="ECO:0000256" key="1">
    <source>
        <dbReference type="SAM" id="MobiDB-lite"/>
    </source>
</evidence>
<dbReference type="PANTHER" id="PTHR16238:SF7">
    <property type="entry name" value="GEM-ASSOCIATED PROTEIN 8"/>
    <property type="match status" value="1"/>
</dbReference>
<feature type="compositionally biased region" description="Polar residues" evidence="1">
    <location>
        <begin position="167"/>
        <end position="203"/>
    </location>
</feature>
<dbReference type="Proteomes" id="UP000271974">
    <property type="component" value="Unassembled WGS sequence"/>
</dbReference>
<dbReference type="AlphaFoldDB" id="A0A433U8W3"/>
<name>A0A433U8W3_ELYCH</name>
<feature type="compositionally biased region" description="Low complexity" evidence="1">
    <location>
        <begin position="27"/>
        <end position="42"/>
    </location>
</feature>
<organism evidence="2 3">
    <name type="scientific">Elysia chlorotica</name>
    <name type="common">Eastern emerald elysia</name>
    <name type="synonym">Sea slug</name>
    <dbReference type="NCBI Taxonomy" id="188477"/>
    <lineage>
        <taxon>Eukaryota</taxon>
        <taxon>Metazoa</taxon>
        <taxon>Spiralia</taxon>
        <taxon>Lophotrochozoa</taxon>
        <taxon>Mollusca</taxon>
        <taxon>Gastropoda</taxon>
        <taxon>Heterobranchia</taxon>
        <taxon>Euthyneura</taxon>
        <taxon>Panpulmonata</taxon>
        <taxon>Sacoglossa</taxon>
        <taxon>Placobranchoidea</taxon>
        <taxon>Plakobranchidae</taxon>
        <taxon>Elysia</taxon>
    </lineage>
</organism>
<keyword evidence="3" id="KW-1185">Reference proteome</keyword>
<feature type="compositionally biased region" description="Basic and acidic residues" evidence="1">
    <location>
        <begin position="297"/>
        <end position="306"/>
    </location>
</feature>
<feature type="compositionally biased region" description="Basic and acidic residues" evidence="1">
    <location>
        <begin position="86"/>
        <end position="96"/>
    </location>
</feature>
<dbReference type="GO" id="GO:0032797">
    <property type="term" value="C:SMN complex"/>
    <property type="evidence" value="ECO:0007669"/>
    <property type="project" value="InterPro"/>
</dbReference>
<dbReference type="EMBL" id="RQTK01000036">
    <property type="protein sequence ID" value="RUS90285.1"/>
    <property type="molecule type" value="Genomic_DNA"/>
</dbReference>
<accession>A0A433U8W3</accession>
<feature type="region of interest" description="Disordered" evidence="1">
    <location>
        <begin position="257"/>
        <end position="314"/>
    </location>
</feature>
<sequence length="444" mass="49243">MAEKGHTSSITSVTEYDSSIDSESDTTESSNSNVTSSLLSSTDTDDKLTPSLSGISISASAHLTLDAQTNQTGIKRHQPSGTICDDSQKNSQDHKNPYTQPSKRLALHRTQRPQDKIFQSLLRRLPFSIGNFNQNADYNNDNMGIDDLDNKLSTDFSDTSSRAGNIYVSNKLSSTTSQDNDSEPSTEPSQGATSSDPQSQPGTQPWEPDMSSSQWYEAGCFSRYWSHYGFVMAWYRAHMDAVHRLHRDMQERHGTAGYQASLHCRGQRVSSSGRLNRRAKRRARNRRSAKAKRKAAKSADENEGINKKAGGGICSLSNTDKPNLVGEEDEMEMEITEDMMAFFKTSLKHRMERDNAKSGTGTGETECEARVNIEDACVGQAGPSTAPPQERPGARRAQEMKQLYGTGAPMIHGMETALQMTYDRTQDKFQPKLWPNMPLKIIFG</sequence>
<feature type="region of interest" description="Disordered" evidence="1">
    <location>
        <begin position="167"/>
        <end position="210"/>
    </location>
</feature>
<comment type="caution">
    <text evidence="2">The sequence shown here is derived from an EMBL/GenBank/DDBJ whole genome shotgun (WGS) entry which is preliminary data.</text>
</comment>
<reference evidence="2 3" key="1">
    <citation type="submission" date="2019-01" db="EMBL/GenBank/DDBJ databases">
        <title>A draft genome assembly of the solar-powered sea slug Elysia chlorotica.</title>
        <authorList>
            <person name="Cai H."/>
            <person name="Li Q."/>
            <person name="Fang X."/>
            <person name="Li J."/>
            <person name="Curtis N.E."/>
            <person name="Altenburger A."/>
            <person name="Shibata T."/>
            <person name="Feng M."/>
            <person name="Maeda T."/>
            <person name="Schwartz J.A."/>
            <person name="Shigenobu S."/>
            <person name="Lundholm N."/>
            <person name="Nishiyama T."/>
            <person name="Yang H."/>
            <person name="Hasebe M."/>
            <person name="Li S."/>
            <person name="Pierce S.K."/>
            <person name="Wang J."/>
        </authorList>
    </citation>
    <scope>NUCLEOTIDE SEQUENCE [LARGE SCALE GENOMIC DNA]</scope>
    <source>
        <strain evidence="2">EC2010</strain>
        <tissue evidence="2">Whole organism of an adult</tissue>
    </source>
</reference>
<dbReference type="Pfam" id="PF15348">
    <property type="entry name" value="GEMIN8"/>
    <property type="match status" value="1"/>
</dbReference>
<feature type="region of interest" description="Disordered" evidence="1">
    <location>
        <begin position="1"/>
        <end position="46"/>
    </location>
</feature>
<dbReference type="PANTHER" id="PTHR16238">
    <property type="entry name" value="GEM-ASSOCIATED PROTEIN 8"/>
    <property type="match status" value="1"/>
</dbReference>
<dbReference type="STRING" id="188477.A0A433U8W3"/>
<evidence type="ECO:0000313" key="2">
    <source>
        <dbReference type="EMBL" id="RUS90285.1"/>
    </source>
</evidence>
<feature type="compositionally biased region" description="Polar residues" evidence="1">
    <location>
        <begin position="7"/>
        <end position="16"/>
    </location>
</feature>
<evidence type="ECO:0008006" key="4">
    <source>
        <dbReference type="Google" id="ProtNLM"/>
    </source>
</evidence>
<proteinExistence type="predicted"/>
<dbReference type="GO" id="GO:0000387">
    <property type="term" value="P:spliceosomal snRNP assembly"/>
    <property type="evidence" value="ECO:0007669"/>
    <property type="project" value="InterPro"/>
</dbReference>
<protein>
    <recommendedName>
        <fullName evidence="4">Gem-associated protein 8</fullName>
    </recommendedName>
</protein>
<dbReference type="InterPro" id="IPR034754">
    <property type="entry name" value="GEMIN8"/>
</dbReference>
<gene>
    <name evidence="2" type="ORF">EGW08_001974</name>
</gene>
<feature type="region of interest" description="Disordered" evidence="1">
    <location>
        <begin position="72"/>
        <end position="112"/>
    </location>
</feature>